<organism evidence="2 3">
    <name type="scientific">Senna tora</name>
    <dbReference type="NCBI Taxonomy" id="362788"/>
    <lineage>
        <taxon>Eukaryota</taxon>
        <taxon>Viridiplantae</taxon>
        <taxon>Streptophyta</taxon>
        <taxon>Embryophyta</taxon>
        <taxon>Tracheophyta</taxon>
        <taxon>Spermatophyta</taxon>
        <taxon>Magnoliopsida</taxon>
        <taxon>eudicotyledons</taxon>
        <taxon>Gunneridae</taxon>
        <taxon>Pentapetalae</taxon>
        <taxon>rosids</taxon>
        <taxon>fabids</taxon>
        <taxon>Fabales</taxon>
        <taxon>Fabaceae</taxon>
        <taxon>Caesalpinioideae</taxon>
        <taxon>Cassia clade</taxon>
        <taxon>Senna</taxon>
    </lineage>
</organism>
<name>A0A834W307_9FABA</name>
<dbReference type="EMBL" id="JAAIUW010000012">
    <property type="protein sequence ID" value="KAF7807470.1"/>
    <property type="molecule type" value="Genomic_DNA"/>
</dbReference>
<proteinExistence type="predicted"/>
<comment type="caution">
    <text evidence="2">The sequence shown here is derived from an EMBL/GenBank/DDBJ whole genome shotgun (WGS) entry which is preliminary data.</text>
</comment>
<evidence type="ECO:0000313" key="2">
    <source>
        <dbReference type="EMBL" id="KAF7807470.1"/>
    </source>
</evidence>
<dbReference type="AlphaFoldDB" id="A0A834W307"/>
<gene>
    <name evidence="2" type="ORF">G2W53_039631</name>
</gene>
<accession>A0A834W307</accession>
<protein>
    <submittedName>
        <fullName evidence="2">Uncharacterized protein</fullName>
    </submittedName>
</protein>
<feature type="region of interest" description="Disordered" evidence="1">
    <location>
        <begin position="80"/>
        <end position="121"/>
    </location>
</feature>
<sequence length="202" mass="22723">MGRRDEVHTLTALREAHVAHHGEHDRLVAASILIARKKMSPQNCVVFGHIRNPSLPPFPFTLSQPHPLLSSLPFPKNSHQTIPSPFFSDETNNPYHFRPPLGRNSKPHHHLPEPPQSPTLFPKTNHTKNSLTPKPSLTINHPTHLHLSLRPLSPPPLPFAVSHRAMSMASYHPLLPSFFPLAGLRTGVRLLYDHLLPYGRLI</sequence>
<dbReference type="Proteomes" id="UP000634136">
    <property type="component" value="Unassembled WGS sequence"/>
</dbReference>
<evidence type="ECO:0000313" key="3">
    <source>
        <dbReference type="Proteomes" id="UP000634136"/>
    </source>
</evidence>
<feature type="compositionally biased region" description="Polar residues" evidence="1">
    <location>
        <begin position="80"/>
        <end position="94"/>
    </location>
</feature>
<keyword evidence="3" id="KW-1185">Reference proteome</keyword>
<evidence type="ECO:0000256" key="1">
    <source>
        <dbReference type="SAM" id="MobiDB-lite"/>
    </source>
</evidence>
<reference evidence="2" key="1">
    <citation type="submission" date="2020-09" db="EMBL/GenBank/DDBJ databases">
        <title>Genome-Enabled Discovery of Anthraquinone Biosynthesis in Senna tora.</title>
        <authorList>
            <person name="Kang S.-H."/>
            <person name="Pandey R.P."/>
            <person name="Lee C.-M."/>
            <person name="Sim J.-S."/>
            <person name="Jeong J.-T."/>
            <person name="Choi B.-S."/>
            <person name="Jung M."/>
            <person name="Ginzburg D."/>
            <person name="Zhao K."/>
            <person name="Won S.Y."/>
            <person name="Oh T.-J."/>
            <person name="Yu Y."/>
            <person name="Kim N.-H."/>
            <person name="Lee O.R."/>
            <person name="Lee T.-H."/>
            <person name="Bashyal P."/>
            <person name="Kim T.-S."/>
            <person name="Lee W.-H."/>
            <person name="Kawkins C."/>
            <person name="Kim C.-K."/>
            <person name="Kim J.S."/>
            <person name="Ahn B.O."/>
            <person name="Rhee S.Y."/>
            <person name="Sohng J.K."/>
        </authorList>
    </citation>
    <scope>NUCLEOTIDE SEQUENCE</scope>
    <source>
        <tissue evidence="2">Leaf</tissue>
    </source>
</reference>